<evidence type="ECO:0000313" key="2">
    <source>
        <dbReference type="EMBL" id="CAA9569235.1"/>
    </source>
</evidence>
<reference evidence="2" key="1">
    <citation type="submission" date="2020-02" db="EMBL/GenBank/DDBJ databases">
        <authorList>
            <person name="Meier V. D."/>
        </authorList>
    </citation>
    <scope>NUCLEOTIDE SEQUENCE</scope>
    <source>
        <strain evidence="2">AVDCRST_MAG18</strain>
    </source>
</reference>
<accession>A0A6J4V872</accession>
<feature type="non-terminal residue" evidence="2">
    <location>
        <position position="1"/>
    </location>
</feature>
<dbReference type="AlphaFoldDB" id="A0A6J4V872"/>
<name>A0A6J4V872_9BACT</name>
<organism evidence="2">
    <name type="scientific">uncultured Thermomicrobiales bacterium</name>
    <dbReference type="NCBI Taxonomy" id="1645740"/>
    <lineage>
        <taxon>Bacteria</taxon>
        <taxon>Pseudomonadati</taxon>
        <taxon>Thermomicrobiota</taxon>
        <taxon>Thermomicrobia</taxon>
        <taxon>Thermomicrobiales</taxon>
        <taxon>environmental samples</taxon>
    </lineage>
</organism>
<gene>
    <name evidence="2" type="ORF">AVDCRST_MAG18-1779</name>
</gene>
<feature type="region of interest" description="Disordered" evidence="1">
    <location>
        <begin position="1"/>
        <end position="25"/>
    </location>
</feature>
<feature type="non-terminal residue" evidence="2">
    <location>
        <position position="25"/>
    </location>
</feature>
<dbReference type="EMBL" id="CADCWN010000139">
    <property type="protein sequence ID" value="CAA9569235.1"/>
    <property type="molecule type" value="Genomic_DNA"/>
</dbReference>
<sequence>GHAAGVGDARRLGAGQAAYGQAPRV</sequence>
<evidence type="ECO:0000256" key="1">
    <source>
        <dbReference type="SAM" id="MobiDB-lite"/>
    </source>
</evidence>
<proteinExistence type="predicted"/>
<protein>
    <submittedName>
        <fullName evidence="2">Uncharacterized protein</fullName>
    </submittedName>
</protein>